<proteinExistence type="predicted"/>
<dbReference type="EMBL" id="BNDS01000010">
    <property type="protein sequence ID" value="GHH99122.1"/>
    <property type="molecule type" value="Genomic_DNA"/>
</dbReference>
<organism evidence="1 2">
    <name type="scientific">Neobacillus kokaensis</name>
    <dbReference type="NCBI Taxonomy" id="2759023"/>
    <lineage>
        <taxon>Bacteria</taxon>
        <taxon>Bacillati</taxon>
        <taxon>Bacillota</taxon>
        <taxon>Bacilli</taxon>
        <taxon>Bacillales</taxon>
        <taxon>Bacillaceae</taxon>
        <taxon>Neobacillus</taxon>
    </lineage>
</organism>
<evidence type="ECO:0008006" key="3">
    <source>
        <dbReference type="Google" id="ProtNLM"/>
    </source>
</evidence>
<keyword evidence="2" id="KW-1185">Reference proteome</keyword>
<comment type="caution">
    <text evidence="1">The sequence shown here is derived from an EMBL/GenBank/DDBJ whole genome shotgun (WGS) entry which is preliminary data.</text>
</comment>
<evidence type="ECO:0000313" key="1">
    <source>
        <dbReference type="EMBL" id="GHH99122.1"/>
    </source>
</evidence>
<dbReference type="InterPro" id="IPR019618">
    <property type="entry name" value="Spore_germination_GerPA"/>
</dbReference>
<dbReference type="Pfam" id="PF10676">
    <property type="entry name" value="gerPA"/>
    <property type="match status" value="1"/>
</dbReference>
<gene>
    <name evidence="1" type="ORF">AM1BK_26650</name>
</gene>
<name>A0ABQ3N355_9BACI</name>
<reference evidence="1 2" key="1">
    <citation type="journal article" date="2022" name="Int. J. Syst. Evol. Microbiol.">
        <title>Neobacillus kokaensis sp. nov., isolated from soil.</title>
        <authorList>
            <person name="Yuki K."/>
            <person name="Matsubara H."/>
            <person name="Yamaguchi S."/>
        </authorList>
    </citation>
    <scope>NUCLEOTIDE SEQUENCE [LARGE SCALE GENOMIC DNA]</scope>
    <source>
        <strain evidence="1 2">LOB 377</strain>
    </source>
</reference>
<sequence>MLVNKTPFGVNIGTISGGIVNFGGAVKIAPVSVTKTISGSGEGNSGSSVTTSSGLNTSSINGILDVIRRSME</sequence>
<evidence type="ECO:0000313" key="2">
    <source>
        <dbReference type="Proteomes" id="UP000637074"/>
    </source>
</evidence>
<dbReference type="Proteomes" id="UP000637074">
    <property type="component" value="Unassembled WGS sequence"/>
</dbReference>
<accession>A0ABQ3N355</accession>
<protein>
    <recommendedName>
        <fullName evidence="3">Spore germination protein</fullName>
    </recommendedName>
</protein>